<proteinExistence type="predicted"/>
<dbReference type="AlphaFoldDB" id="A0A366HAB2"/>
<evidence type="ECO:0000313" key="4">
    <source>
        <dbReference type="Proteomes" id="UP000253426"/>
    </source>
</evidence>
<feature type="signal peptide" evidence="2">
    <location>
        <begin position="1"/>
        <end position="17"/>
    </location>
</feature>
<keyword evidence="4" id="KW-1185">Reference proteome</keyword>
<dbReference type="InterPro" id="IPR012334">
    <property type="entry name" value="Pectin_lyas_fold"/>
</dbReference>
<evidence type="ECO:0000313" key="3">
    <source>
        <dbReference type="EMBL" id="RBP38522.1"/>
    </source>
</evidence>
<evidence type="ECO:0000256" key="1">
    <source>
        <dbReference type="SAM" id="MobiDB-lite"/>
    </source>
</evidence>
<feature type="compositionally biased region" description="Basic and acidic residues" evidence="1">
    <location>
        <begin position="41"/>
        <end position="50"/>
    </location>
</feature>
<feature type="region of interest" description="Disordered" evidence="1">
    <location>
        <begin position="23"/>
        <end position="51"/>
    </location>
</feature>
<dbReference type="InterPro" id="IPR011050">
    <property type="entry name" value="Pectin_lyase_fold/virulence"/>
</dbReference>
<reference evidence="3 4" key="1">
    <citation type="submission" date="2018-06" db="EMBL/GenBank/DDBJ databases">
        <title>Genomic Encyclopedia of Type Strains, Phase IV (KMG-IV): sequencing the most valuable type-strain genomes for metagenomic binning, comparative biology and taxonomic classification.</title>
        <authorList>
            <person name="Goeker M."/>
        </authorList>
    </citation>
    <scope>NUCLEOTIDE SEQUENCE [LARGE SCALE GENOMIC DNA]</scope>
    <source>
        <strain evidence="3 4">DSM 25532</strain>
    </source>
</reference>
<sequence>MPLFRALLLFSFITCGAGLRAQHPDASPPVPAIGGSSIHVDPIKGDDTHDGVAGPVRTIARAIRLAKPGDTVHLEPATYFESVDLSGKHGEPGRPITIDGHGAIIEGSDPVKLAEWESMGDGLYRRVKLMPRMDEAILSRWFFLWDDKINRMSRCSKGPSQPLKKPADLLPGEWTYVKEETAFYVKLPADKPLDSVRIRYPLRSSGVVFSREGSHLAVRNITATHVHNDGFNIHGAQRALTFENIAAIECGDDGFSAHEDGDCRIDGFVSIGNATGLCDTGTSRTYYKNVYIKDCVGYDLFFIGLEHSVENAIIESSAARAFHLDGFRLTDGQTCTLRMRNVSMQRVGGGANEVRVGRGGVLEAERCTITNLNIQVTPGGNAAIRKSLINGEPKPEIILWTNSLWRSEENVYDVAFWRVGQQVFAAGKLEDFRRLMGGETGSRALSPGEAAQGIAASTSSSPPSEVGMDPELLKPLRERANKILSNVGTP</sequence>
<feature type="region of interest" description="Disordered" evidence="1">
    <location>
        <begin position="440"/>
        <end position="470"/>
    </location>
</feature>
<accession>A0A366HAB2</accession>
<evidence type="ECO:0000256" key="2">
    <source>
        <dbReference type="SAM" id="SignalP"/>
    </source>
</evidence>
<comment type="caution">
    <text evidence="3">The sequence shown here is derived from an EMBL/GenBank/DDBJ whole genome shotgun (WGS) entry which is preliminary data.</text>
</comment>
<organism evidence="3 4">
    <name type="scientific">Roseimicrobium gellanilyticum</name>
    <dbReference type="NCBI Taxonomy" id="748857"/>
    <lineage>
        <taxon>Bacteria</taxon>
        <taxon>Pseudomonadati</taxon>
        <taxon>Verrucomicrobiota</taxon>
        <taxon>Verrucomicrobiia</taxon>
        <taxon>Verrucomicrobiales</taxon>
        <taxon>Verrucomicrobiaceae</taxon>
        <taxon>Roseimicrobium</taxon>
    </lineage>
</organism>
<dbReference type="Gene3D" id="2.160.20.10">
    <property type="entry name" value="Single-stranded right-handed beta-helix, Pectin lyase-like"/>
    <property type="match status" value="2"/>
</dbReference>
<dbReference type="Proteomes" id="UP000253426">
    <property type="component" value="Unassembled WGS sequence"/>
</dbReference>
<keyword evidence="2" id="KW-0732">Signal</keyword>
<name>A0A366HAB2_9BACT</name>
<protein>
    <recommendedName>
        <fullName evidence="5">Parallel beta helix pectate lyase-like protein</fullName>
    </recommendedName>
</protein>
<evidence type="ECO:0008006" key="5">
    <source>
        <dbReference type="Google" id="ProtNLM"/>
    </source>
</evidence>
<dbReference type="SUPFAM" id="SSF51126">
    <property type="entry name" value="Pectin lyase-like"/>
    <property type="match status" value="1"/>
</dbReference>
<dbReference type="RefSeq" id="WP_113960982.1">
    <property type="nucleotide sequence ID" value="NZ_QNRR01000011.1"/>
</dbReference>
<dbReference type="EMBL" id="QNRR01000011">
    <property type="protein sequence ID" value="RBP38522.1"/>
    <property type="molecule type" value="Genomic_DNA"/>
</dbReference>
<feature type="chain" id="PRO_5016991545" description="Parallel beta helix pectate lyase-like protein" evidence="2">
    <location>
        <begin position="18"/>
        <end position="490"/>
    </location>
</feature>
<gene>
    <name evidence="3" type="ORF">DES53_11140</name>
</gene>